<keyword evidence="4" id="KW-0472">Membrane</keyword>
<evidence type="ECO:0000313" key="6">
    <source>
        <dbReference type="EMBL" id="CAF9933793.1"/>
    </source>
</evidence>
<comment type="subcellular location">
    <subcellularLocation>
        <location evidence="1">Membrane</location>
        <topology evidence="1">Multi-pass membrane protein</topology>
    </subcellularLocation>
</comment>
<evidence type="ECO:0000256" key="2">
    <source>
        <dbReference type="ARBA" id="ARBA00022692"/>
    </source>
</evidence>
<reference evidence="6" key="1">
    <citation type="submission" date="2021-03" db="EMBL/GenBank/DDBJ databases">
        <authorList>
            <person name="Tagirdzhanova G."/>
        </authorList>
    </citation>
    <scope>NUCLEOTIDE SEQUENCE</scope>
</reference>
<feature type="compositionally biased region" description="Polar residues" evidence="5">
    <location>
        <begin position="1"/>
        <end position="11"/>
    </location>
</feature>
<dbReference type="InterPro" id="IPR045238">
    <property type="entry name" value="Tim23-like"/>
</dbReference>
<evidence type="ECO:0000256" key="3">
    <source>
        <dbReference type="ARBA" id="ARBA00022989"/>
    </source>
</evidence>
<name>A0A8H3G614_9LECA</name>
<evidence type="ECO:0000256" key="5">
    <source>
        <dbReference type="SAM" id="MobiDB-lite"/>
    </source>
</evidence>
<feature type="region of interest" description="Disordered" evidence="5">
    <location>
        <begin position="1"/>
        <end position="43"/>
    </location>
</feature>
<dbReference type="AlphaFoldDB" id="A0A8H3G614"/>
<dbReference type="EMBL" id="CAJPDR010000361">
    <property type="protein sequence ID" value="CAF9933793.1"/>
    <property type="molecule type" value="Genomic_DNA"/>
</dbReference>
<sequence length="240" mass="25212">MSIWGTLTGQKSSSSSSSSSTSSPDPASSSSSSSTTFQPTAFDPASAQDVSSFLDTAALPDPSRLHPLAGLNQDTLDYLTLDESALSDLPGSQSALPSRGWSDDLCYGTGVTYLSALTLGGTWGMIEGLRKSPASAPPKLRLNSVLNSMTRRGPFLGNSAGVLAMVYSGINSTIGYYRGRHDSANSIVAGAWRAGGFRGWSVGADKEDVILSCVLRHHVCLIHRYDLEESSAIPPPTFDS</sequence>
<keyword evidence="2" id="KW-0812">Transmembrane</keyword>
<keyword evidence="7" id="KW-1185">Reference proteome</keyword>
<dbReference type="GO" id="GO:0008320">
    <property type="term" value="F:protein transmembrane transporter activity"/>
    <property type="evidence" value="ECO:0007669"/>
    <property type="project" value="TreeGrafter"/>
</dbReference>
<dbReference type="Pfam" id="PF02466">
    <property type="entry name" value="Tim17"/>
    <property type="match status" value="1"/>
</dbReference>
<dbReference type="PANTHER" id="PTHR15371:SF0">
    <property type="entry name" value="SD19278P"/>
    <property type="match status" value="1"/>
</dbReference>
<dbReference type="Proteomes" id="UP000664203">
    <property type="component" value="Unassembled WGS sequence"/>
</dbReference>
<organism evidence="6 7">
    <name type="scientific">Alectoria fallacina</name>
    <dbReference type="NCBI Taxonomy" id="1903189"/>
    <lineage>
        <taxon>Eukaryota</taxon>
        <taxon>Fungi</taxon>
        <taxon>Dikarya</taxon>
        <taxon>Ascomycota</taxon>
        <taxon>Pezizomycotina</taxon>
        <taxon>Lecanoromycetes</taxon>
        <taxon>OSLEUM clade</taxon>
        <taxon>Lecanoromycetidae</taxon>
        <taxon>Lecanorales</taxon>
        <taxon>Lecanorineae</taxon>
        <taxon>Parmeliaceae</taxon>
        <taxon>Alectoria</taxon>
    </lineage>
</organism>
<feature type="compositionally biased region" description="Low complexity" evidence="5">
    <location>
        <begin position="12"/>
        <end position="36"/>
    </location>
</feature>
<protein>
    <submittedName>
        <fullName evidence="6">Mitochondrial import inner membrane translocase subunit tim23</fullName>
    </submittedName>
</protein>
<dbReference type="GO" id="GO:0005744">
    <property type="term" value="C:TIM23 mitochondrial import inner membrane translocase complex"/>
    <property type="evidence" value="ECO:0007669"/>
    <property type="project" value="TreeGrafter"/>
</dbReference>
<dbReference type="GO" id="GO:0030150">
    <property type="term" value="P:protein import into mitochondrial matrix"/>
    <property type="evidence" value="ECO:0007669"/>
    <property type="project" value="TreeGrafter"/>
</dbReference>
<evidence type="ECO:0000256" key="1">
    <source>
        <dbReference type="ARBA" id="ARBA00004141"/>
    </source>
</evidence>
<evidence type="ECO:0000313" key="7">
    <source>
        <dbReference type="Proteomes" id="UP000664203"/>
    </source>
</evidence>
<keyword evidence="3" id="KW-1133">Transmembrane helix</keyword>
<dbReference type="OrthoDB" id="159299at2759"/>
<dbReference type="PANTHER" id="PTHR15371">
    <property type="entry name" value="TIM23"/>
    <property type="match status" value="1"/>
</dbReference>
<gene>
    <name evidence="6" type="primary">TIM23</name>
    <name evidence="6" type="ORF">ALECFALPRED_005753</name>
</gene>
<accession>A0A8H3G614</accession>
<evidence type="ECO:0000256" key="4">
    <source>
        <dbReference type="ARBA" id="ARBA00023136"/>
    </source>
</evidence>
<proteinExistence type="predicted"/>
<comment type="caution">
    <text evidence="6">The sequence shown here is derived from an EMBL/GenBank/DDBJ whole genome shotgun (WGS) entry which is preliminary data.</text>
</comment>